<proteinExistence type="predicted"/>
<accession>A0ACB7ZN76</accession>
<reference evidence="1 2" key="1">
    <citation type="journal article" date="2021" name="Hortic Res">
        <title>High-quality reference genome and annotation aids understanding of berry development for evergreen blueberry (Vaccinium darrowii).</title>
        <authorList>
            <person name="Yu J."/>
            <person name="Hulse-Kemp A.M."/>
            <person name="Babiker E."/>
            <person name="Staton M."/>
        </authorList>
    </citation>
    <scope>NUCLEOTIDE SEQUENCE [LARGE SCALE GENOMIC DNA]</scope>
    <source>
        <strain evidence="2">cv. NJ 8807/NJ 8810</strain>
        <tissue evidence="1">Young leaf</tissue>
    </source>
</reference>
<keyword evidence="2" id="KW-1185">Reference proteome</keyword>
<dbReference type="Proteomes" id="UP000828048">
    <property type="component" value="Chromosome 9"/>
</dbReference>
<organism evidence="1 2">
    <name type="scientific">Vaccinium darrowii</name>
    <dbReference type="NCBI Taxonomy" id="229202"/>
    <lineage>
        <taxon>Eukaryota</taxon>
        <taxon>Viridiplantae</taxon>
        <taxon>Streptophyta</taxon>
        <taxon>Embryophyta</taxon>
        <taxon>Tracheophyta</taxon>
        <taxon>Spermatophyta</taxon>
        <taxon>Magnoliopsida</taxon>
        <taxon>eudicotyledons</taxon>
        <taxon>Gunneridae</taxon>
        <taxon>Pentapetalae</taxon>
        <taxon>asterids</taxon>
        <taxon>Ericales</taxon>
        <taxon>Ericaceae</taxon>
        <taxon>Vaccinioideae</taxon>
        <taxon>Vaccinieae</taxon>
        <taxon>Vaccinium</taxon>
    </lineage>
</organism>
<gene>
    <name evidence="1" type="ORF">Vadar_033329</name>
</gene>
<evidence type="ECO:0000313" key="1">
    <source>
        <dbReference type="EMBL" id="KAH7867433.1"/>
    </source>
</evidence>
<dbReference type="EMBL" id="CM037159">
    <property type="protein sequence ID" value="KAH7867433.1"/>
    <property type="molecule type" value="Genomic_DNA"/>
</dbReference>
<name>A0ACB7ZN76_9ERIC</name>
<sequence length="674" mass="73360">MAHSLTEFQALIELKKSFKNTASLDSWGLGKTPCNVKGQPWFGISCENGVVSILSLENSGLSGDIDIDALLELKALRVISFQNNSFSGPIPDFNRLGALKAIFLSENQFSGEIPSDYFTKMDSLKKIWLRGNNFSGPIPESLTNLQNLTELHLENNQFSGSIPSLEQPTLDSLDLSNNLLEGEIPASLQRFNESSFQYNTGLCGENLGTSCNNNAPEVLSQSDASNKGNISSSGNISGPNSGKMAGGLMAVAIVILCIMIGAIVVMRRRQKKFNLLGKDDDYDDAIEVRVSSASSKKDMGSIRRGNGSSRRGSHRGGGADLVLLNEESGTFGLTDLMKAGAEVLGNGTLGSSYKAMMNNGMTVVVKRIKDMNKLGKEGFEAEVRRLGRLRHPNVLAPLAYHYRKDEKLLINKYIAKGSLLYLLHGDRGLSHAELNWPVRLRIVQGIARGLEYLHTELGSLNLPHGNLKSSNVLLGPDFEPLLTDFGFSPLVNNPQAIQALLAYKSPEAAQTQQTSPKCDIYCLGIIILEILTGKFPSQYLNHGKGGIDIVDWVRSAISEGKGADLFDPEIINSRNSIGEMEKLLRIGAACTESNPDRRSEIREVIGWIEEVQVEGVGGQEVKTDQVPRYGYAEAANPESSHLANVQGGYSGRRMNSIGERSARRNSDSFAFDIS</sequence>
<comment type="caution">
    <text evidence="1">The sequence shown here is derived from an EMBL/GenBank/DDBJ whole genome shotgun (WGS) entry which is preliminary data.</text>
</comment>
<protein>
    <submittedName>
        <fullName evidence="1">Uncharacterized protein</fullName>
    </submittedName>
</protein>
<evidence type="ECO:0000313" key="2">
    <source>
        <dbReference type="Proteomes" id="UP000828048"/>
    </source>
</evidence>